<evidence type="ECO:0000256" key="9">
    <source>
        <dbReference type="NCBIfam" id="TIGR00938"/>
    </source>
</evidence>
<evidence type="ECO:0000256" key="3">
    <source>
        <dbReference type="ARBA" id="ARBA00022697"/>
    </source>
</evidence>
<dbReference type="PANTHER" id="PTHR21064">
    <property type="entry name" value="AMINOGLYCOSIDE PHOSPHOTRANSFERASE DOMAIN-CONTAINING PROTEIN-RELATED"/>
    <property type="match status" value="1"/>
</dbReference>
<keyword evidence="2 8" id="KW-0808">Transferase</keyword>
<name>A0A8J3FYX3_9BURK</name>
<keyword evidence="12" id="KW-1185">Reference proteome</keyword>
<evidence type="ECO:0000256" key="4">
    <source>
        <dbReference type="ARBA" id="ARBA00022741"/>
    </source>
</evidence>
<dbReference type="InterPro" id="IPR002575">
    <property type="entry name" value="Aminoglycoside_PTrfase"/>
</dbReference>
<evidence type="ECO:0000256" key="6">
    <source>
        <dbReference type="ARBA" id="ARBA00022840"/>
    </source>
</evidence>
<dbReference type="CDD" id="cd05153">
    <property type="entry name" value="HomoserineK_II"/>
    <property type="match status" value="1"/>
</dbReference>
<dbReference type="NCBIfam" id="TIGR00938">
    <property type="entry name" value="thrB_alt"/>
    <property type="match status" value="1"/>
</dbReference>
<dbReference type="GO" id="GO:0009088">
    <property type="term" value="P:threonine biosynthetic process"/>
    <property type="evidence" value="ECO:0007669"/>
    <property type="project" value="UniProtKB-UniRule"/>
</dbReference>
<keyword evidence="5 8" id="KW-0418">Kinase</keyword>
<comment type="caution">
    <text evidence="11">The sequence shown here is derived from an EMBL/GenBank/DDBJ whole genome shotgun (WGS) entry which is preliminary data.</text>
</comment>
<evidence type="ECO:0000256" key="2">
    <source>
        <dbReference type="ARBA" id="ARBA00022679"/>
    </source>
</evidence>
<accession>A0A8J3FYX3</accession>
<organism evidence="11 12">
    <name type="scientific">Formosimonas limnophila</name>
    <dbReference type="NCBI Taxonomy" id="1384487"/>
    <lineage>
        <taxon>Bacteria</taxon>
        <taxon>Pseudomonadati</taxon>
        <taxon>Pseudomonadota</taxon>
        <taxon>Betaproteobacteria</taxon>
        <taxon>Burkholderiales</taxon>
        <taxon>Burkholderiaceae</taxon>
        <taxon>Formosimonas</taxon>
    </lineage>
</organism>
<dbReference type="Gene3D" id="3.30.200.20">
    <property type="entry name" value="Phosphorylase Kinase, domain 1"/>
    <property type="match status" value="1"/>
</dbReference>
<evidence type="ECO:0000259" key="10">
    <source>
        <dbReference type="Pfam" id="PF01636"/>
    </source>
</evidence>
<sequence>MAVFTPITSEQLRDWLQPLNLGELVEFKGIASGIENSNFFVTLKQDGTNTDYVLTIFELLTPEQLPFYLELMQHLAIKGIPVPRPFADKNGTLFRPLAGKPACLVSKLAGSDTATPTPAHCASVGRVLAQMHLAGKDFNGTQPNLRGLDWWVMMESRVAEFLPDKIADLLRDEISEQQKFAQTAQYQSLPSGAGHCDLFVDNVLFATPDEPAFIDFYFAGVDKWLFDLAVTVNDWCIERSTGELLTEHFHAMMSAYHAVNPLTDADKAAWPMMLRAAALRFWISRLYDYYRTREAEMLTPKDPTHFERILLSRRAAHDNFLWI</sequence>
<dbReference type="InterPro" id="IPR005280">
    <property type="entry name" value="Homoserine_kinase_II"/>
</dbReference>
<dbReference type="NCBIfam" id="NF003558">
    <property type="entry name" value="PRK05231.1"/>
    <property type="match status" value="1"/>
</dbReference>
<keyword evidence="3 8" id="KW-0791">Threonine biosynthesis</keyword>
<reference evidence="11" key="1">
    <citation type="journal article" date="2014" name="Int. J. Syst. Evol. Microbiol.">
        <title>Complete genome sequence of Corynebacterium casei LMG S-19264T (=DSM 44701T), isolated from a smear-ripened cheese.</title>
        <authorList>
            <consortium name="US DOE Joint Genome Institute (JGI-PGF)"/>
            <person name="Walter F."/>
            <person name="Albersmeier A."/>
            <person name="Kalinowski J."/>
            <person name="Ruckert C."/>
        </authorList>
    </citation>
    <scope>NUCLEOTIDE SEQUENCE</scope>
    <source>
        <strain evidence="11">KCTC 32501</strain>
    </source>
</reference>
<dbReference type="UniPathway" id="UPA00050">
    <property type="reaction ID" value="UER00064"/>
</dbReference>
<dbReference type="GO" id="GO:0004413">
    <property type="term" value="F:homoserine kinase activity"/>
    <property type="evidence" value="ECO:0007669"/>
    <property type="project" value="UniProtKB-UniRule"/>
</dbReference>
<evidence type="ECO:0000256" key="7">
    <source>
        <dbReference type="ARBA" id="ARBA00038240"/>
    </source>
</evidence>
<dbReference type="Gene3D" id="3.90.1200.10">
    <property type="match status" value="1"/>
</dbReference>
<dbReference type="Proteomes" id="UP000614287">
    <property type="component" value="Unassembled WGS sequence"/>
</dbReference>
<dbReference type="SUPFAM" id="SSF56112">
    <property type="entry name" value="Protein kinase-like (PK-like)"/>
    <property type="match status" value="1"/>
</dbReference>
<keyword evidence="1 8" id="KW-0028">Amino-acid biosynthesis</keyword>
<dbReference type="RefSeq" id="WP_189490115.1">
    <property type="nucleotide sequence ID" value="NZ_BMZG01000001.1"/>
</dbReference>
<comment type="similarity">
    <text evidence="7 8">Belongs to the pseudomonas-type ThrB family.</text>
</comment>
<dbReference type="InterPro" id="IPR011009">
    <property type="entry name" value="Kinase-like_dom_sf"/>
</dbReference>
<comment type="catalytic activity">
    <reaction evidence="8">
        <text>L-homoserine + ATP = O-phospho-L-homoserine + ADP + H(+)</text>
        <dbReference type="Rhea" id="RHEA:13985"/>
        <dbReference type="ChEBI" id="CHEBI:15378"/>
        <dbReference type="ChEBI" id="CHEBI:30616"/>
        <dbReference type="ChEBI" id="CHEBI:57476"/>
        <dbReference type="ChEBI" id="CHEBI:57590"/>
        <dbReference type="ChEBI" id="CHEBI:456216"/>
        <dbReference type="EC" id="2.7.1.39"/>
    </reaction>
</comment>
<evidence type="ECO:0000256" key="8">
    <source>
        <dbReference type="HAMAP-Rule" id="MF_00301"/>
    </source>
</evidence>
<dbReference type="AlphaFoldDB" id="A0A8J3FYX3"/>
<dbReference type="HAMAP" id="MF_00301">
    <property type="entry name" value="Homoser_kinase_2"/>
    <property type="match status" value="1"/>
</dbReference>
<dbReference type="EC" id="2.7.1.39" evidence="8 9"/>
<dbReference type="InterPro" id="IPR050249">
    <property type="entry name" value="Pseudomonas-type_ThrB"/>
</dbReference>
<feature type="domain" description="Aminoglycoside phosphotransferase" evidence="10">
    <location>
        <begin position="27"/>
        <end position="244"/>
    </location>
</feature>
<gene>
    <name evidence="8 11" type="primary">thrB</name>
    <name evidence="11" type="ORF">GCM10009007_00280</name>
</gene>
<evidence type="ECO:0000313" key="12">
    <source>
        <dbReference type="Proteomes" id="UP000614287"/>
    </source>
</evidence>
<dbReference type="EMBL" id="BMZG01000001">
    <property type="protein sequence ID" value="GHA63920.1"/>
    <property type="molecule type" value="Genomic_DNA"/>
</dbReference>
<evidence type="ECO:0000256" key="5">
    <source>
        <dbReference type="ARBA" id="ARBA00022777"/>
    </source>
</evidence>
<keyword evidence="4 8" id="KW-0547">Nucleotide-binding</keyword>
<protein>
    <recommendedName>
        <fullName evidence="8 9">Homoserine kinase</fullName>
        <shortName evidence="8">HK</shortName>
        <shortName evidence="8">HSK</shortName>
        <ecNumber evidence="8 9">2.7.1.39</ecNumber>
    </recommendedName>
</protein>
<dbReference type="GO" id="GO:0005524">
    <property type="term" value="F:ATP binding"/>
    <property type="evidence" value="ECO:0007669"/>
    <property type="project" value="UniProtKB-KW"/>
</dbReference>
<evidence type="ECO:0000313" key="11">
    <source>
        <dbReference type="EMBL" id="GHA63920.1"/>
    </source>
</evidence>
<reference evidence="11" key="2">
    <citation type="submission" date="2020-09" db="EMBL/GenBank/DDBJ databases">
        <authorList>
            <person name="Sun Q."/>
            <person name="Kim S."/>
        </authorList>
    </citation>
    <scope>NUCLEOTIDE SEQUENCE</scope>
    <source>
        <strain evidence="11">KCTC 32501</strain>
    </source>
</reference>
<keyword evidence="6 8" id="KW-0067">ATP-binding</keyword>
<dbReference type="PANTHER" id="PTHR21064:SF6">
    <property type="entry name" value="AMINOGLYCOSIDE PHOSPHOTRANSFERASE DOMAIN-CONTAINING PROTEIN"/>
    <property type="match status" value="1"/>
</dbReference>
<proteinExistence type="inferred from homology"/>
<evidence type="ECO:0000256" key="1">
    <source>
        <dbReference type="ARBA" id="ARBA00022605"/>
    </source>
</evidence>
<comment type="pathway">
    <text evidence="8">Amino-acid biosynthesis; L-threonine biosynthesis; L-threonine from L-aspartate: step 4/5.</text>
</comment>
<dbReference type="Pfam" id="PF01636">
    <property type="entry name" value="APH"/>
    <property type="match status" value="1"/>
</dbReference>